<sequence>MSLYCMARTRRLTLAALEKAEVHARRGDARSQQRRVRDVPPITWVPHHTDADHLALVERYKEHVEGAFIPRAKSKVLHLLVKFPEAVPVATTEDAERALAVAVKFATSVFGDEAVFAARMDRDEKSLTNADLFIAPRYLKKTKNAEKIAISLSRHLKIMAEKYGPLPSDRNVLRAQGQALQDEFAAFLRAEGYQAIRGQKKQTTEDDWVSPEAFGADVDRKIARADRMVAAEYHDKIEGRLATQEQELAARGDELVKGLENAWRAGEDIKGTAVEKGRQMIASATAEADAIRRSAEEDARKARLDTAERAERDAQAVRDAARLEAAAIRSAAEAEADTLRARAKRRLEAVRRLGRIMKARFDHLVREGVLKATKTREAELSETERRLDERRTHVDAAERAAAKAQADAERAMANVELDGKQMALLGRALHDGELALKADLSDRGFSMNEASMDTTEQIAYRSAWSGRVHDFAATMVRSAVKWRKNQDMAVIRAAARERKLDKREAELDKRGSAIDGILARAQRFLTDWDAVPEASRSPAIQGTLSSAGIFNQAVGLQRLGVTNAKGSERDEGDEAIDRNNDGFER</sequence>
<accession>A0A397NHR8</accession>
<feature type="coiled-coil region" evidence="1">
    <location>
        <begin position="380"/>
        <end position="414"/>
    </location>
</feature>
<organism evidence="3 4">
    <name type="scientific">Hephaestia caeni</name>
    <dbReference type="NCBI Taxonomy" id="645617"/>
    <lineage>
        <taxon>Bacteria</taxon>
        <taxon>Pseudomonadati</taxon>
        <taxon>Pseudomonadota</taxon>
        <taxon>Alphaproteobacteria</taxon>
        <taxon>Sphingomonadales</taxon>
        <taxon>Sphingomonadaceae</taxon>
        <taxon>Hephaestia</taxon>
    </lineage>
</organism>
<dbReference type="RefSeq" id="WP_119036461.1">
    <property type="nucleotide sequence ID" value="NZ_QXDC01000004.1"/>
</dbReference>
<evidence type="ECO:0000313" key="4">
    <source>
        <dbReference type="Proteomes" id="UP000266568"/>
    </source>
</evidence>
<gene>
    <name evidence="3" type="ORF">DFR49_2957</name>
</gene>
<keyword evidence="1" id="KW-0175">Coiled coil</keyword>
<dbReference type="OrthoDB" id="7581460at2"/>
<feature type="region of interest" description="Disordered" evidence="2">
    <location>
        <begin position="562"/>
        <end position="585"/>
    </location>
</feature>
<feature type="compositionally biased region" description="Basic and acidic residues" evidence="2">
    <location>
        <begin position="575"/>
        <end position="585"/>
    </location>
</feature>
<evidence type="ECO:0000256" key="1">
    <source>
        <dbReference type="SAM" id="Coils"/>
    </source>
</evidence>
<keyword evidence="4" id="KW-1185">Reference proteome</keyword>
<proteinExistence type="predicted"/>
<comment type="caution">
    <text evidence="3">The sequence shown here is derived from an EMBL/GenBank/DDBJ whole genome shotgun (WGS) entry which is preliminary data.</text>
</comment>
<dbReference type="AlphaFoldDB" id="A0A397NHR8"/>
<dbReference type="Gene3D" id="3.30.930.30">
    <property type="match status" value="1"/>
</dbReference>
<dbReference type="Proteomes" id="UP000266568">
    <property type="component" value="Unassembled WGS sequence"/>
</dbReference>
<evidence type="ECO:0000313" key="3">
    <source>
        <dbReference type="EMBL" id="RIA37082.1"/>
    </source>
</evidence>
<name>A0A397NHR8_9SPHN</name>
<reference evidence="3 4" key="1">
    <citation type="submission" date="2018-08" db="EMBL/GenBank/DDBJ databases">
        <title>Genomic Encyclopedia of Type Strains, Phase IV (KMG-IV): sequencing the most valuable type-strain genomes for metagenomic binning, comparative biology and taxonomic classification.</title>
        <authorList>
            <person name="Goeker M."/>
        </authorList>
    </citation>
    <scope>NUCLEOTIDE SEQUENCE [LARGE SCALE GENOMIC DNA]</scope>
    <source>
        <strain evidence="3 4">DSM 25527</strain>
    </source>
</reference>
<evidence type="ECO:0000256" key="2">
    <source>
        <dbReference type="SAM" id="MobiDB-lite"/>
    </source>
</evidence>
<protein>
    <recommendedName>
        <fullName evidence="5">Plasmid recombination enzyme</fullName>
    </recommendedName>
</protein>
<dbReference type="EMBL" id="QXDC01000004">
    <property type="protein sequence ID" value="RIA37082.1"/>
    <property type="molecule type" value="Genomic_DNA"/>
</dbReference>
<evidence type="ECO:0008006" key="5">
    <source>
        <dbReference type="Google" id="ProtNLM"/>
    </source>
</evidence>